<protein>
    <submittedName>
        <fullName evidence="3">Uncharacterized protein</fullName>
    </submittedName>
</protein>
<feature type="transmembrane region" description="Helical" evidence="2">
    <location>
        <begin position="16"/>
        <end position="35"/>
    </location>
</feature>
<keyword evidence="2" id="KW-0812">Transmembrane</keyword>
<keyword evidence="2" id="KW-1133">Transmembrane helix</keyword>
<keyword evidence="3" id="KW-0614">Plasmid</keyword>
<proteinExistence type="predicted"/>
<feature type="region of interest" description="Disordered" evidence="1">
    <location>
        <begin position="41"/>
        <end position="70"/>
    </location>
</feature>
<feature type="region of interest" description="Disordered" evidence="1">
    <location>
        <begin position="175"/>
        <end position="208"/>
    </location>
</feature>
<name>A0ABY5DGR5_9ACTN</name>
<dbReference type="RefSeq" id="WP_254422191.1">
    <property type="nucleotide sequence ID" value="NZ_BAAAJB010000040.1"/>
</dbReference>
<reference evidence="3" key="1">
    <citation type="submission" date="2022-06" db="EMBL/GenBank/DDBJ databases">
        <authorList>
            <person name="Ping M."/>
        </authorList>
    </citation>
    <scope>NUCLEOTIDE SEQUENCE</scope>
    <source>
        <strain evidence="3">JCM11759T</strain>
        <plasmid evidence="3">unnamed1</plasmid>
    </source>
</reference>
<keyword evidence="4" id="KW-1185">Reference proteome</keyword>
<evidence type="ECO:0000313" key="3">
    <source>
        <dbReference type="EMBL" id="USY23537.1"/>
    </source>
</evidence>
<keyword evidence="2" id="KW-0472">Membrane</keyword>
<geneLocation type="plasmid" evidence="3 4">
    <name>unnamed1</name>
</geneLocation>
<feature type="compositionally biased region" description="Low complexity" evidence="1">
    <location>
        <begin position="46"/>
        <end position="57"/>
    </location>
</feature>
<accession>A0ABY5DGR5</accession>
<evidence type="ECO:0000313" key="4">
    <source>
        <dbReference type="Proteomes" id="UP001055940"/>
    </source>
</evidence>
<organism evidence="3 4">
    <name type="scientific">Nocardiopsis exhalans</name>
    <dbReference type="NCBI Taxonomy" id="163604"/>
    <lineage>
        <taxon>Bacteria</taxon>
        <taxon>Bacillati</taxon>
        <taxon>Actinomycetota</taxon>
        <taxon>Actinomycetes</taxon>
        <taxon>Streptosporangiales</taxon>
        <taxon>Nocardiopsidaceae</taxon>
        <taxon>Nocardiopsis</taxon>
    </lineage>
</organism>
<dbReference type="Proteomes" id="UP001055940">
    <property type="component" value="Plasmid unnamed1"/>
</dbReference>
<gene>
    <name evidence="3" type="ORF">NE857_33945</name>
</gene>
<evidence type="ECO:0000256" key="2">
    <source>
        <dbReference type="SAM" id="Phobius"/>
    </source>
</evidence>
<evidence type="ECO:0000256" key="1">
    <source>
        <dbReference type="SAM" id="MobiDB-lite"/>
    </source>
</evidence>
<sequence>MFNSQTDRPLSRRGTTIAIGVVVAMFMGVGLFSIISDRLSSDPDQEQAQEQVVEPQPFLEPQTPPANGAIDEVDGWFPHSRGEFAEAGGRAADFVADVATVDSGRDDWDSHTERVGAWATDSYAVTLTTPDGIAEGPWRVLARDASVAWTGAASVTEVTYFDPTTVTFVVAAESEPNTGEEPTDLGEYGVTMTTTQGGGWRVERAEQL</sequence>
<dbReference type="EMBL" id="CP099838">
    <property type="protein sequence ID" value="USY23537.1"/>
    <property type="molecule type" value="Genomic_DNA"/>
</dbReference>